<dbReference type="Proteomes" id="UP001454036">
    <property type="component" value="Unassembled WGS sequence"/>
</dbReference>
<keyword evidence="1" id="KW-0175">Coiled coil</keyword>
<dbReference type="AlphaFoldDB" id="A0AAV3P835"/>
<evidence type="ECO:0000256" key="2">
    <source>
        <dbReference type="SAM" id="MobiDB-lite"/>
    </source>
</evidence>
<dbReference type="EMBL" id="BAABME010016866">
    <property type="protein sequence ID" value="GAA0147775.1"/>
    <property type="molecule type" value="Genomic_DNA"/>
</dbReference>
<reference evidence="3 4" key="1">
    <citation type="submission" date="2024-01" db="EMBL/GenBank/DDBJ databases">
        <title>The complete chloroplast genome sequence of Lithospermum erythrorhizon: insights into the phylogenetic relationship among Boraginaceae species and the maternal lineages of purple gromwells.</title>
        <authorList>
            <person name="Okada T."/>
            <person name="Watanabe K."/>
        </authorList>
    </citation>
    <scope>NUCLEOTIDE SEQUENCE [LARGE SCALE GENOMIC DNA]</scope>
</reference>
<feature type="compositionally biased region" description="Polar residues" evidence="2">
    <location>
        <begin position="253"/>
        <end position="267"/>
    </location>
</feature>
<evidence type="ECO:0000313" key="3">
    <source>
        <dbReference type="EMBL" id="GAA0147775.1"/>
    </source>
</evidence>
<name>A0AAV3P835_LITER</name>
<accession>A0AAV3P835</accession>
<evidence type="ECO:0000256" key="1">
    <source>
        <dbReference type="SAM" id="Coils"/>
    </source>
</evidence>
<organism evidence="3 4">
    <name type="scientific">Lithospermum erythrorhizon</name>
    <name type="common">Purple gromwell</name>
    <name type="synonym">Lithospermum officinale var. erythrorhizon</name>
    <dbReference type="NCBI Taxonomy" id="34254"/>
    <lineage>
        <taxon>Eukaryota</taxon>
        <taxon>Viridiplantae</taxon>
        <taxon>Streptophyta</taxon>
        <taxon>Embryophyta</taxon>
        <taxon>Tracheophyta</taxon>
        <taxon>Spermatophyta</taxon>
        <taxon>Magnoliopsida</taxon>
        <taxon>eudicotyledons</taxon>
        <taxon>Gunneridae</taxon>
        <taxon>Pentapetalae</taxon>
        <taxon>asterids</taxon>
        <taxon>lamiids</taxon>
        <taxon>Boraginales</taxon>
        <taxon>Boraginaceae</taxon>
        <taxon>Boraginoideae</taxon>
        <taxon>Lithospermeae</taxon>
        <taxon>Lithospermum</taxon>
    </lineage>
</organism>
<sequence length="371" mass="40642">MKSNSCDVDHLDSDVLLPPRKRLLAGLKRQNSDVNSPASSISNSSLNNFEMRINHLFKNYTSNPDVSNEEILETSRNAAFEAIKFAEAARAAAEEKAEKAAKAVAAAKSALELVAAISEDTDTIDTQLKKIKLNKNVPEQTLYRKQKCAQNCRKDEELARNLHRAMNSSGRTSKNSSTVETNGHKPKIPSPSKKPKLCTGGTTMKGDQSPMSNGHGFVGNRDSVQERNMGSIVFKVPKSKDGIGDKPKMVNHDSPTYNKAENSNLENGDSERGHLERRRMDSPDDTCSKGGKKVKHKQKTLPLSICNLRDNVNLKEDLKSGSLLVAGEETSKAIRDSKSPSGDCLGSVERTSLWKCQAFKTATTLEQNKVS</sequence>
<dbReference type="PANTHER" id="PTHR35477">
    <property type="entry name" value="OS06G0728500 PROTEIN"/>
    <property type="match status" value="1"/>
</dbReference>
<evidence type="ECO:0000313" key="4">
    <source>
        <dbReference type="Proteomes" id="UP001454036"/>
    </source>
</evidence>
<feature type="coiled-coil region" evidence="1">
    <location>
        <begin position="76"/>
        <end position="110"/>
    </location>
</feature>
<feature type="compositionally biased region" description="Basic and acidic residues" evidence="2">
    <location>
        <begin position="269"/>
        <end position="282"/>
    </location>
</feature>
<feature type="compositionally biased region" description="Basic and acidic residues" evidence="2">
    <location>
        <begin position="238"/>
        <end position="251"/>
    </location>
</feature>
<comment type="caution">
    <text evidence="3">The sequence shown here is derived from an EMBL/GenBank/DDBJ whole genome shotgun (WGS) entry which is preliminary data.</text>
</comment>
<gene>
    <name evidence="3" type="ORF">LIER_36582</name>
</gene>
<dbReference type="PANTHER" id="PTHR35477:SF1">
    <property type="entry name" value="OS06G0728500 PROTEIN"/>
    <property type="match status" value="1"/>
</dbReference>
<proteinExistence type="predicted"/>
<feature type="region of interest" description="Disordered" evidence="2">
    <location>
        <begin position="166"/>
        <end position="197"/>
    </location>
</feature>
<feature type="compositionally biased region" description="Polar residues" evidence="2">
    <location>
        <begin position="166"/>
        <end position="181"/>
    </location>
</feature>
<feature type="region of interest" description="Disordered" evidence="2">
    <location>
        <begin position="237"/>
        <end position="295"/>
    </location>
</feature>
<keyword evidence="4" id="KW-1185">Reference proteome</keyword>
<protein>
    <submittedName>
        <fullName evidence="3">Uncharacterized protein</fullName>
    </submittedName>
</protein>